<dbReference type="PROSITE" id="PS50887">
    <property type="entry name" value="GGDEF"/>
    <property type="match status" value="1"/>
</dbReference>
<dbReference type="PANTHER" id="PTHR45138:SF9">
    <property type="entry name" value="DIGUANYLATE CYCLASE DGCM-RELATED"/>
    <property type="match status" value="1"/>
</dbReference>
<dbReference type="EC" id="2.7.7.65" evidence="1"/>
<dbReference type="InterPro" id="IPR000160">
    <property type="entry name" value="GGDEF_dom"/>
</dbReference>
<proteinExistence type="predicted"/>
<keyword evidence="5" id="KW-1185">Reference proteome</keyword>
<evidence type="ECO:0000313" key="5">
    <source>
        <dbReference type="Proteomes" id="UP000254326"/>
    </source>
</evidence>
<dbReference type="CDD" id="cd01949">
    <property type="entry name" value="GGDEF"/>
    <property type="match status" value="1"/>
</dbReference>
<dbReference type="GO" id="GO:0052621">
    <property type="term" value="F:diguanylate cyclase activity"/>
    <property type="evidence" value="ECO:0007669"/>
    <property type="project" value="UniProtKB-EC"/>
</dbReference>
<evidence type="ECO:0000259" key="3">
    <source>
        <dbReference type="PROSITE" id="PS50887"/>
    </source>
</evidence>
<gene>
    <name evidence="4" type="ORF">DN730_08380</name>
</gene>
<dbReference type="NCBIfam" id="TIGR00254">
    <property type="entry name" value="GGDEF"/>
    <property type="match status" value="1"/>
</dbReference>
<dbReference type="GO" id="GO:0005886">
    <property type="term" value="C:plasma membrane"/>
    <property type="evidence" value="ECO:0007669"/>
    <property type="project" value="TreeGrafter"/>
</dbReference>
<dbReference type="Pfam" id="PF00990">
    <property type="entry name" value="GGDEF"/>
    <property type="match status" value="1"/>
</dbReference>
<evidence type="ECO:0000256" key="1">
    <source>
        <dbReference type="ARBA" id="ARBA00012528"/>
    </source>
</evidence>
<organism evidence="4 5">
    <name type="scientific">Marinomonas piezotolerans</name>
    <dbReference type="NCBI Taxonomy" id="2213058"/>
    <lineage>
        <taxon>Bacteria</taxon>
        <taxon>Pseudomonadati</taxon>
        <taxon>Pseudomonadota</taxon>
        <taxon>Gammaproteobacteria</taxon>
        <taxon>Oceanospirillales</taxon>
        <taxon>Oceanospirillaceae</taxon>
        <taxon>Marinomonas</taxon>
    </lineage>
</organism>
<evidence type="ECO:0000313" key="4">
    <source>
        <dbReference type="EMBL" id="RDL44407.1"/>
    </source>
</evidence>
<reference evidence="4 5" key="1">
    <citation type="submission" date="2018-06" db="EMBL/GenBank/DDBJ databases">
        <title>Marinomonas sp. YLB-05 draft genome sequence.</title>
        <authorList>
            <person name="Yu L."/>
            <person name="Tang X."/>
        </authorList>
    </citation>
    <scope>NUCLEOTIDE SEQUENCE [LARGE SCALE GENOMIC DNA]</scope>
    <source>
        <strain evidence="4 5">YLB-05</strain>
    </source>
</reference>
<dbReference type="Proteomes" id="UP000254326">
    <property type="component" value="Unassembled WGS sequence"/>
</dbReference>
<dbReference type="GO" id="GO:0043709">
    <property type="term" value="P:cell adhesion involved in single-species biofilm formation"/>
    <property type="evidence" value="ECO:0007669"/>
    <property type="project" value="TreeGrafter"/>
</dbReference>
<dbReference type="InterPro" id="IPR043128">
    <property type="entry name" value="Rev_trsase/Diguanyl_cyclase"/>
</dbReference>
<dbReference type="EMBL" id="QKRA01000003">
    <property type="protein sequence ID" value="RDL44407.1"/>
    <property type="molecule type" value="Genomic_DNA"/>
</dbReference>
<dbReference type="SUPFAM" id="SSF55073">
    <property type="entry name" value="Nucleotide cyclase"/>
    <property type="match status" value="1"/>
</dbReference>
<dbReference type="AlphaFoldDB" id="A0A370U9E8"/>
<dbReference type="Gene3D" id="3.30.70.270">
    <property type="match status" value="1"/>
</dbReference>
<dbReference type="InterPro" id="IPR050469">
    <property type="entry name" value="Diguanylate_Cyclase"/>
</dbReference>
<name>A0A370U9E8_9GAMM</name>
<protein>
    <recommendedName>
        <fullName evidence="1">diguanylate cyclase</fullName>
        <ecNumber evidence="1">2.7.7.65</ecNumber>
    </recommendedName>
</protein>
<accession>A0A370U9E8</accession>
<dbReference type="GO" id="GO:1902201">
    <property type="term" value="P:negative regulation of bacterial-type flagellum-dependent cell motility"/>
    <property type="evidence" value="ECO:0007669"/>
    <property type="project" value="TreeGrafter"/>
</dbReference>
<dbReference type="SMART" id="SM00267">
    <property type="entry name" value="GGDEF"/>
    <property type="match status" value="1"/>
</dbReference>
<comment type="caution">
    <text evidence="4">The sequence shown here is derived from an EMBL/GenBank/DDBJ whole genome shotgun (WGS) entry which is preliminary data.</text>
</comment>
<sequence length="347" mass="38920">MMYPRHRKRHSQKFERVCWALRWQQKNCHRSKVVRMDDLSTFNKSFALFDAEYRLLDWNDDFVQEFADATDIIALGVKVKDIYAACLLPERALDLSWTAHGEVPPVFEYINNRLTISVEQDVGVGGTILRIAKGACPAAPLHPSMAENSTELLRSAALQMSASVLKQRDQEASRLNELARKDQQTGVGNRLFFDEQLMKNWQQCQSAQQPLSMLYVTVDYFNSYMDLYGNTQGDSCLKMVAATIRAYLNVPRDSIARYGPEEFACLMPKTDLVSAKRIAEALLSAIRALAIPHAKSKASSIVSISVGVASTEQTHGDSAEALVVAAEQQVYLAKRDGRDCIRSANLY</sequence>
<dbReference type="InterPro" id="IPR029787">
    <property type="entry name" value="Nucleotide_cyclase"/>
</dbReference>
<evidence type="ECO:0000256" key="2">
    <source>
        <dbReference type="ARBA" id="ARBA00034247"/>
    </source>
</evidence>
<dbReference type="PANTHER" id="PTHR45138">
    <property type="entry name" value="REGULATORY COMPONENTS OF SENSORY TRANSDUCTION SYSTEM"/>
    <property type="match status" value="1"/>
</dbReference>
<comment type="catalytic activity">
    <reaction evidence="2">
        <text>2 GTP = 3',3'-c-di-GMP + 2 diphosphate</text>
        <dbReference type="Rhea" id="RHEA:24898"/>
        <dbReference type="ChEBI" id="CHEBI:33019"/>
        <dbReference type="ChEBI" id="CHEBI:37565"/>
        <dbReference type="ChEBI" id="CHEBI:58805"/>
        <dbReference type="EC" id="2.7.7.65"/>
    </reaction>
</comment>
<feature type="domain" description="GGDEF" evidence="3">
    <location>
        <begin position="209"/>
        <end position="346"/>
    </location>
</feature>